<keyword evidence="1" id="KW-1133">Transmembrane helix</keyword>
<comment type="caution">
    <text evidence="2">The sequence shown here is derived from an EMBL/GenBank/DDBJ whole genome shotgun (WGS) entry which is preliminary data.</text>
</comment>
<dbReference type="OrthoDB" id="5984490at2"/>
<protein>
    <recommendedName>
        <fullName evidence="4">DUF2306 domain-containing protein</fullName>
    </recommendedName>
</protein>
<feature type="transmembrane region" description="Helical" evidence="1">
    <location>
        <begin position="178"/>
        <end position="200"/>
    </location>
</feature>
<dbReference type="RefSeq" id="WP_142788402.1">
    <property type="nucleotide sequence ID" value="NZ_VHJK01000001.1"/>
</dbReference>
<feature type="transmembrane region" description="Helical" evidence="1">
    <location>
        <begin position="76"/>
        <end position="96"/>
    </location>
</feature>
<dbReference type="EMBL" id="VHJK01000001">
    <property type="protein sequence ID" value="TRD12129.1"/>
    <property type="molecule type" value="Genomic_DNA"/>
</dbReference>
<gene>
    <name evidence="2" type="ORF">FGU71_09835</name>
</gene>
<evidence type="ECO:0000313" key="2">
    <source>
        <dbReference type="EMBL" id="TRD12129.1"/>
    </source>
</evidence>
<evidence type="ECO:0000313" key="3">
    <source>
        <dbReference type="Proteomes" id="UP000316343"/>
    </source>
</evidence>
<evidence type="ECO:0000256" key="1">
    <source>
        <dbReference type="SAM" id="Phobius"/>
    </source>
</evidence>
<keyword evidence="1" id="KW-0472">Membrane</keyword>
<evidence type="ECO:0008006" key="4">
    <source>
        <dbReference type="Google" id="ProtNLM"/>
    </source>
</evidence>
<proteinExistence type="predicted"/>
<accession>A0A547PDC3</accession>
<dbReference type="AlphaFoldDB" id="A0A547PDC3"/>
<keyword evidence="1" id="KW-0812">Transmembrane</keyword>
<reference evidence="2 3" key="1">
    <citation type="submission" date="2019-06" db="EMBL/GenBank/DDBJ databases">
        <title>Erythrobacter insulae sp. nov., isolated from a tidal flat.</title>
        <authorList>
            <person name="Yoon J.-H."/>
        </authorList>
    </citation>
    <scope>NUCLEOTIDE SEQUENCE [LARGE SCALE GENOMIC DNA]</scope>
    <source>
        <strain evidence="2 3">JBTF-M21</strain>
    </source>
</reference>
<feature type="transmembrane region" description="Helical" evidence="1">
    <location>
        <begin position="206"/>
        <end position="225"/>
    </location>
</feature>
<feature type="transmembrane region" description="Helical" evidence="1">
    <location>
        <begin position="117"/>
        <end position="136"/>
    </location>
</feature>
<keyword evidence="3" id="KW-1185">Reference proteome</keyword>
<name>A0A547PDC3_9SPHN</name>
<feature type="transmembrane region" description="Helical" evidence="1">
    <location>
        <begin position="6"/>
        <end position="29"/>
    </location>
</feature>
<feature type="transmembrane region" description="Helical" evidence="1">
    <location>
        <begin position="142"/>
        <end position="166"/>
    </location>
</feature>
<dbReference type="Proteomes" id="UP000316343">
    <property type="component" value="Unassembled WGS sequence"/>
</dbReference>
<feature type="transmembrane region" description="Helical" evidence="1">
    <location>
        <begin position="41"/>
        <end position="64"/>
    </location>
</feature>
<organism evidence="2 3">
    <name type="scientific">Erythrobacter insulae</name>
    <dbReference type="NCBI Taxonomy" id="2584124"/>
    <lineage>
        <taxon>Bacteria</taxon>
        <taxon>Pseudomonadati</taxon>
        <taxon>Pseudomonadota</taxon>
        <taxon>Alphaproteobacteria</taxon>
        <taxon>Sphingomonadales</taxon>
        <taxon>Erythrobacteraceae</taxon>
        <taxon>Erythrobacter/Porphyrobacter group</taxon>
        <taxon>Erythrobacter</taxon>
    </lineage>
</organism>
<sequence>MHLFELLIILHVAAGATGLAAFWVPVATGKGSKTHRKWGRIACYGFMVAGVLAIAMALLSLYGPEERIPSITDRELFAGLFGWMMLYLGLLTLGFADYGLSVVKHSQSRAELRRPRYQVVMASVVISALWCGYFGVRVGHPLMQLVAGVGLIAMFMQQVFVWRATVSPVDYKGEHFRALIGMGISAYTAFLSVGLIRLVPDQVFNPLIWAGPSIIGVGLIIYFTLQTKSKSKRAAIKA</sequence>